<dbReference type="Proteomes" id="UP000019024">
    <property type="component" value="Chromosome"/>
</dbReference>
<name>W0JR60_9EURY</name>
<dbReference type="EMBL" id="CP007055">
    <property type="protein sequence ID" value="AHG01094.1"/>
    <property type="molecule type" value="Genomic_DNA"/>
</dbReference>
<reference evidence="1 2" key="1">
    <citation type="submission" date="2014-01" db="EMBL/GenBank/DDBJ databases">
        <authorList>
            <consortium name="DOE Joint Genome Institute"/>
            <person name="Anderson I."/>
            <person name="Huntemann M."/>
            <person name="Han J."/>
            <person name="Chen A."/>
            <person name="Kyrpides N."/>
            <person name="Mavromatis K."/>
            <person name="Markowitz V."/>
            <person name="Palaniappan K."/>
            <person name="Ivanova N."/>
            <person name="Schaumberg A."/>
            <person name="Pati A."/>
            <person name="Liolios K."/>
            <person name="Nordberg H.P."/>
            <person name="Cantor M.N."/>
            <person name="Hua S.X."/>
            <person name="Woyke T."/>
        </authorList>
    </citation>
    <scope>NUCLEOTIDE SEQUENCE [LARGE SCALE GENOMIC DNA]</scope>
    <source>
        <strain evidence="1 2">XH-48</strain>
    </source>
</reference>
<organism evidence="1 2">
    <name type="scientific">Halostagnicola larsenii XH-48</name>
    <dbReference type="NCBI Taxonomy" id="797299"/>
    <lineage>
        <taxon>Archaea</taxon>
        <taxon>Methanobacteriati</taxon>
        <taxon>Methanobacteriota</taxon>
        <taxon>Stenosarchaea group</taxon>
        <taxon>Halobacteria</taxon>
        <taxon>Halobacteriales</taxon>
        <taxon>Natrialbaceae</taxon>
        <taxon>Halostagnicola</taxon>
    </lineage>
</organism>
<evidence type="ECO:0000313" key="2">
    <source>
        <dbReference type="Proteomes" id="UP000019024"/>
    </source>
</evidence>
<dbReference type="HOGENOM" id="CLU_3162996_0_0_2"/>
<dbReference type="KEGG" id="hlr:HALLA_16285"/>
<evidence type="ECO:0000313" key="1">
    <source>
        <dbReference type="EMBL" id="AHG01094.1"/>
    </source>
</evidence>
<proteinExistence type="predicted"/>
<sequence>MSARHPRLEYVRATSKSSRFEIRNSISRIVLFRGAYYDVRTSDEQDQ</sequence>
<dbReference type="STRING" id="797299.HALLA_16285"/>
<dbReference type="AlphaFoldDB" id="W0JR60"/>
<keyword evidence="2" id="KW-1185">Reference proteome</keyword>
<gene>
    <name evidence="1" type="ORF">HALLA_16285</name>
</gene>
<accession>W0JR60</accession>
<protein>
    <submittedName>
        <fullName evidence="1">Uncharacterized protein</fullName>
    </submittedName>
</protein>